<keyword evidence="1" id="KW-0472">Membrane</keyword>
<protein>
    <submittedName>
        <fullName evidence="2">Uncharacterized protein</fullName>
    </submittedName>
</protein>
<gene>
    <name evidence="2" type="ORF">J2787_001651</name>
</gene>
<feature type="transmembrane region" description="Helical" evidence="1">
    <location>
        <begin position="12"/>
        <end position="32"/>
    </location>
</feature>
<dbReference type="AlphaFoldDB" id="A0AAE3Y9X6"/>
<organism evidence="2 3">
    <name type="scientific">Chryseobacterium rhizosphaerae</name>
    <dbReference type="NCBI Taxonomy" id="395937"/>
    <lineage>
        <taxon>Bacteria</taxon>
        <taxon>Pseudomonadati</taxon>
        <taxon>Bacteroidota</taxon>
        <taxon>Flavobacteriia</taxon>
        <taxon>Flavobacteriales</taxon>
        <taxon>Weeksellaceae</taxon>
        <taxon>Chryseobacterium group</taxon>
        <taxon>Chryseobacterium</taxon>
    </lineage>
</organism>
<comment type="caution">
    <text evidence="2">The sequence shown here is derived from an EMBL/GenBank/DDBJ whole genome shotgun (WGS) entry which is preliminary data.</text>
</comment>
<evidence type="ECO:0000313" key="2">
    <source>
        <dbReference type="EMBL" id="MDR6526281.1"/>
    </source>
</evidence>
<evidence type="ECO:0000256" key="1">
    <source>
        <dbReference type="SAM" id="Phobius"/>
    </source>
</evidence>
<reference evidence="2" key="1">
    <citation type="submission" date="2023-07" db="EMBL/GenBank/DDBJ databases">
        <title>Sorghum-associated microbial communities from plants grown in Nebraska, USA.</title>
        <authorList>
            <person name="Schachtman D."/>
        </authorList>
    </citation>
    <scope>NUCLEOTIDE SEQUENCE</scope>
    <source>
        <strain evidence="2">DS2360</strain>
    </source>
</reference>
<name>A0AAE3Y9X6_9FLAO</name>
<dbReference type="EMBL" id="JAVDQY010000001">
    <property type="protein sequence ID" value="MDR6526281.1"/>
    <property type="molecule type" value="Genomic_DNA"/>
</dbReference>
<dbReference type="RefSeq" id="WP_084086230.1">
    <property type="nucleotide sequence ID" value="NZ_JALGCC010000001.1"/>
</dbReference>
<sequence length="150" mass="17599">MKKNIAQKFSIILSVLIVILIVLSFVHESFWIKQMLKKPRYTVAEATTDWHQKNNNGVGTDYKYRVKDKIYFATTNCSYQKGDQFLIIFDSLKPKNAKVLGIYSIENYLIDLKIPVNGWKYEDVPFKIDSNTIKKYVQDGNIEPFEYDQE</sequence>
<dbReference type="Proteomes" id="UP001184861">
    <property type="component" value="Unassembled WGS sequence"/>
</dbReference>
<keyword evidence="1" id="KW-1133">Transmembrane helix</keyword>
<accession>A0AAE3Y9X6</accession>
<keyword evidence="1" id="KW-0812">Transmembrane</keyword>
<evidence type="ECO:0000313" key="3">
    <source>
        <dbReference type="Proteomes" id="UP001184861"/>
    </source>
</evidence>
<proteinExistence type="predicted"/>